<evidence type="ECO:0000256" key="3">
    <source>
        <dbReference type="SAM" id="MobiDB-lite"/>
    </source>
</evidence>
<dbReference type="Pfam" id="PF13920">
    <property type="entry name" value="zf-C3HC4_3"/>
    <property type="match status" value="1"/>
</dbReference>
<dbReference type="PROSITE" id="PS51059">
    <property type="entry name" value="PARP_CATALYTIC"/>
    <property type="match status" value="1"/>
</dbReference>
<evidence type="ECO:0000313" key="7">
    <source>
        <dbReference type="Proteomes" id="UP000008743"/>
    </source>
</evidence>
<dbReference type="PANTHER" id="PTHR45740:SF2">
    <property type="entry name" value="POLY [ADP-RIBOSE] POLYMERASE"/>
    <property type="match status" value="1"/>
</dbReference>
<keyword evidence="2" id="KW-0520">NAD</keyword>
<keyword evidence="1" id="KW-0479">Metal-binding</keyword>
<dbReference type="InParanoid" id="A0A0D2VW20"/>
<dbReference type="STRING" id="595528.A0A0D2VW20"/>
<dbReference type="PANTHER" id="PTHR45740">
    <property type="entry name" value="POLY [ADP-RIBOSE] POLYMERASE"/>
    <property type="match status" value="1"/>
</dbReference>
<keyword evidence="2" id="KW-0328">Glycosyltransferase</keyword>
<organism evidence="6 7">
    <name type="scientific">Capsaspora owczarzaki (strain ATCC 30864)</name>
    <dbReference type="NCBI Taxonomy" id="595528"/>
    <lineage>
        <taxon>Eukaryota</taxon>
        <taxon>Filasterea</taxon>
        <taxon>Capsaspora</taxon>
    </lineage>
</organism>
<dbReference type="Proteomes" id="UP000008743">
    <property type="component" value="Unassembled WGS sequence"/>
</dbReference>
<feature type="region of interest" description="Disordered" evidence="3">
    <location>
        <begin position="126"/>
        <end position="165"/>
    </location>
</feature>
<dbReference type="GO" id="GO:1990404">
    <property type="term" value="F:NAD+-protein mono-ADP-ribosyltransferase activity"/>
    <property type="evidence" value="ECO:0007669"/>
    <property type="project" value="TreeGrafter"/>
</dbReference>
<accession>A0A0D2VW20</accession>
<keyword evidence="7" id="KW-1185">Reference proteome</keyword>
<feature type="domain" description="PARP catalytic" evidence="5">
    <location>
        <begin position="619"/>
        <end position="882"/>
    </location>
</feature>
<dbReference type="Gene3D" id="3.30.40.10">
    <property type="entry name" value="Zinc/RING finger domain, C3HC4 (zinc finger)"/>
    <property type="match status" value="1"/>
</dbReference>
<dbReference type="Pfam" id="PF00644">
    <property type="entry name" value="PARP"/>
    <property type="match status" value="1"/>
</dbReference>
<evidence type="ECO:0000256" key="1">
    <source>
        <dbReference type="PROSITE-ProRule" id="PRU00175"/>
    </source>
</evidence>
<dbReference type="Gene3D" id="3.90.228.10">
    <property type="match status" value="1"/>
</dbReference>
<evidence type="ECO:0000259" key="5">
    <source>
        <dbReference type="PROSITE" id="PS51059"/>
    </source>
</evidence>
<feature type="domain" description="RING-type" evidence="4">
    <location>
        <begin position="419"/>
        <end position="454"/>
    </location>
</feature>
<dbReference type="InterPro" id="IPR001841">
    <property type="entry name" value="Znf_RING"/>
</dbReference>
<dbReference type="GO" id="GO:0005634">
    <property type="term" value="C:nucleus"/>
    <property type="evidence" value="ECO:0007669"/>
    <property type="project" value="TreeGrafter"/>
</dbReference>
<dbReference type="EMBL" id="KE346369">
    <property type="protein sequence ID" value="KJE95697.1"/>
    <property type="molecule type" value="Genomic_DNA"/>
</dbReference>
<dbReference type="InterPro" id="IPR012317">
    <property type="entry name" value="Poly(ADP-ribose)pol_cat_dom"/>
</dbReference>
<sequence length="899" mass="100667">MLPKILIVALPTSSVFRCARLSFFVAGATPSELDVIYSRCAGSLPKAQRDAVKRTCVAVKGVDCMEKLWKYLAMDSPVTDDLAVRNHIGRYLDYLVAAVPVWEAQNLTADAWNAIKVPPLVTRPIVQKSSSSSVTSSATSKPNASSAQSKHSSSTTVKAKAAATSAAPGKGMGKVAVEAKATRTIPVPQQTVSSVATLGILGFQSEEARLLKEQDAEEQMKHMGWPMLTSTRTLDRNKCCYPRCGRVFSCRSLLFHHLKRVFKGRLAANPGFHVRHRKLTTEETHPDHDAWRSLTCPACHCSFENGNQLRIHYTWLGVEGFWSMEQQTALRKAAANESQEEQEEADMDRIDERQVVNEYVVDIVPASPSPGAPGTHAPVASESTAAVATTQVRSETVMVKSTPLRRNAKEEEFDLLGVCIKCLNAERECIFSPCGHFVACRPCSERAGECPVCRTMVFDFIVLCYGLQSDGRMRGTMAASPRYWVSRVDRTVPRNIGTPDTTPISQLTGMALREVELDATKVAVFQLLMSRTSIAKYMPQDVTSNARYSGFVVKKVFRIENPYLWRSYAHAKHMIRSRFVSHFETKNSELGEIDKKLARVVKDFNGNPEAARDKMNATLAQLHRLQQLREKFEVTTENLCLRDHFAWKTATKGQAWSTDVGWLGYAANDSAPSRPENLTRRQREEIEEAERRYIRMREGVDEEMLSMRNPSSMHYLPEADRKLHSDFMQELALESDINEKVLFHGTDVQYADSIKHNGLDERLSSDYGLFGGGIYFAENATKSDAYCVGMGEKRFMFLSRVCLGTPFVALSALDGRRPPCLELCDSTQPCTHSRYDSVIGEKQANNQDAYLMKHREFVVYDRNQVYDHLRASVGSWLSHAFFCFAYCSVCVCGAFENSH</sequence>
<dbReference type="AlphaFoldDB" id="A0A0D2VW20"/>
<reference evidence="7" key="1">
    <citation type="submission" date="2011-02" db="EMBL/GenBank/DDBJ databases">
        <title>The Genome Sequence of Capsaspora owczarzaki ATCC 30864.</title>
        <authorList>
            <person name="Russ C."/>
            <person name="Cuomo C."/>
            <person name="Burger G."/>
            <person name="Gray M.W."/>
            <person name="Holland P.W.H."/>
            <person name="King N."/>
            <person name="Lang F.B.F."/>
            <person name="Roger A.J."/>
            <person name="Ruiz-Trillo I."/>
            <person name="Young S.K."/>
            <person name="Zeng Q."/>
            <person name="Gargeya S."/>
            <person name="Alvarado L."/>
            <person name="Berlin A."/>
            <person name="Chapman S.B."/>
            <person name="Chen Z."/>
            <person name="Freedman E."/>
            <person name="Gellesch M."/>
            <person name="Goldberg J."/>
            <person name="Griggs A."/>
            <person name="Gujja S."/>
            <person name="Heilman E."/>
            <person name="Heiman D."/>
            <person name="Howarth C."/>
            <person name="Mehta T."/>
            <person name="Neiman D."/>
            <person name="Pearson M."/>
            <person name="Roberts A."/>
            <person name="Saif S."/>
            <person name="Shea T."/>
            <person name="Shenoy N."/>
            <person name="Sisk P."/>
            <person name="Stolte C."/>
            <person name="Sykes S."/>
            <person name="White J."/>
            <person name="Yandava C."/>
            <person name="Haas B."/>
            <person name="Nusbaum C."/>
            <person name="Birren B."/>
        </authorList>
    </citation>
    <scope>NUCLEOTIDE SEQUENCE</scope>
    <source>
        <strain evidence="7">ATCC 30864</strain>
    </source>
</reference>
<name>A0A0D2VW20_CAPO3</name>
<dbReference type="GO" id="GO:0003950">
    <property type="term" value="F:NAD+ poly-ADP-ribosyltransferase activity"/>
    <property type="evidence" value="ECO:0007669"/>
    <property type="project" value="UniProtKB-UniRule"/>
</dbReference>
<dbReference type="SUPFAM" id="SSF56399">
    <property type="entry name" value="ADP-ribosylation"/>
    <property type="match status" value="1"/>
</dbReference>
<evidence type="ECO:0000313" key="6">
    <source>
        <dbReference type="EMBL" id="KJE95697.1"/>
    </source>
</evidence>
<proteinExistence type="predicted"/>
<feature type="compositionally biased region" description="Low complexity" evidence="3">
    <location>
        <begin position="129"/>
        <end position="165"/>
    </location>
</feature>
<dbReference type="PROSITE" id="PS60014">
    <property type="entry name" value="ALPHA_CONOTOXIN"/>
    <property type="match status" value="1"/>
</dbReference>
<protein>
    <recommendedName>
        <fullName evidence="2">Poly [ADP-ribose] polymerase</fullName>
        <shortName evidence="2">PARP</shortName>
        <ecNumber evidence="2">2.4.2.-</ecNumber>
    </recommendedName>
</protein>
<dbReference type="InterPro" id="IPR013083">
    <property type="entry name" value="Znf_RING/FYVE/PHD"/>
</dbReference>
<dbReference type="InterPro" id="IPR018072">
    <property type="entry name" value="Conotoxin_a-typ_CS"/>
</dbReference>
<evidence type="ECO:0000259" key="4">
    <source>
        <dbReference type="PROSITE" id="PS50089"/>
    </source>
</evidence>
<dbReference type="GO" id="GO:0008270">
    <property type="term" value="F:zinc ion binding"/>
    <property type="evidence" value="ECO:0007669"/>
    <property type="project" value="UniProtKB-KW"/>
</dbReference>
<evidence type="ECO:0000256" key="2">
    <source>
        <dbReference type="RuleBase" id="RU362114"/>
    </source>
</evidence>
<dbReference type="EC" id="2.4.2.-" evidence="2"/>
<keyword evidence="2" id="KW-0808">Transferase</keyword>
<dbReference type="PROSITE" id="PS50089">
    <property type="entry name" value="ZF_RING_2"/>
    <property type="match status" value="1"/>
</dbReference>
<dbReference type="InterPro" id="IPR051712">
    <property type="entry name" value="ARTD-AVP"/>
</dbReference>
<dbReference type="eggNOG" id="KOG4177">
    <property type="taxonomic scope" value="Eukaryota"/>
</dbReference>
<keyword evidence="1" id="KW-0863">Zinc-finger</keyword>
<gene>
    <name evidence="6" type="ORF">CAOG_009951</name>
</gene>
<dbReference type="OrthoDB" id="411019at2759"/>
<keyword evidence="1" id="KW-0862">Zinc</keyword>